<dbReference type="Proteomes" id="UP001164819">
    <property type="component" value="Chromosome"/>
</dbReference>
<feature type="domain" description="DUF883" evidence="9">
    <location>
        <begin position="76"/>
        <end position="104"/>
    </location>
</feature>
<keyword evidence="3" id="KW-1003">Cell membrane</keyword>
<keyword evidence="6" id="KW-1133">Transmembrane helix</keyword>
<dbReference type="GO" id="GO:0043022">
    <property type="term" value="F:ribosome binding"/>
    <property type="evidence" value="ECO:0007669"/>
    <property type="project" value="InterPro"/>
</dbReference>
<sequence>MEILENAGQSGSKIMGSLKSIISDAEKVLENSTAQGSESYQNAKKKLESTISDAKFVLRELNDVVVTKAKDAAVCTAEFAKENPWKTVGIVAAVSVLVGVLIARSRK</sequence>
<keyword evidence="4" id="KW-0997">Cell inner membrane</keyword>
<dbReference type="EMBL" id="CP098248">
    <property type="protein sequence ID" value="WAV97195.1"/>
    <property type="molecule type" value="Genomic_DNA"/>
</dbReference>
<protein>
    <submittedName>
        <fullName evidence="10">DUF883 family protein</fullName>
    </submittedName>
</protein>
<dbReference type="PANTHER" id="PTHR35893">
    <property type="entry name" value="INNER MEMBRANE PROTEIN-RELATED"/>
    <property type="match status" value="1"/>
</dbReference>
<dbReference type="InterPro" id="IPR043604">
    <property type="entry name" value="DUF883_N"/>
</dbReference>
<evidence type="ECO:0000256" key="7">
    <source>
        <dbReference type="ARBA" id="ARBA00023136"/>
    </source>
</evidence>
<dbReference type="GO" id="GO:0005886">
    <property type="term" value="C:plasma membrane"/>
    <property type="evidence" value="ECO:0007669"/>
    <property type="project" value="UniProtKB-SubCell"/>
</dbReference>
<keyword evidence="5" id="KW-0812">Transmembrane</keyword>
<evidence type="ECO:0000256" key="5">
    <source>
        <dbReference type="ARBA" id="ARBA00022692"/>
    </source>
</evidence>
<accession>A0A9E9LIU1</accession>
<proteinExistence type="inferred from homology"/>
<evidence type="ECO:0000256" key="1">
    <source>
        <dbReference type="ARBA" id="ARBA00004377"/>
    </source>
</evidence>
<evidence type="ECO:0000259" key="8">
    <source>
        <dbReference type="Pfam" id="PF05957"/>
    </source>
</evidence>
<dbReference type="AlphaFoldDB" id="A0A9E9LIU1"/>
<dbReference type="RefSeq" id="WP_269264664.1">
    <property type="nucleotide sequence ID" value="NZ_CP098248.1"/>
</dbReference>
<gene>
    <name evidence="11" type="ORF">NB645_00055</name>
    <name evidence="10" type="ORF">NB646_01240</name>
</gene>
<reference evidence="10" key="2">
    <citation type="journal article" date="2022" name="Front. Microbiol.">
        <title>New perspectives on an old grouping: The genomic and phenotypic variability of Oxalobacter formigenes and the implications for calcium oxalate stone prevention.</title>
        <authorList>
            <person name="Chmiel J.A."/>
            <person name="Carr C."/>
            <person name="Stuivenberg G.A."/>
            <person name="Venema R."/>
            <person name="Chanyi R.M."/>
            <person name="Al K.F."/>
            <person name="Giguere D."/>
            <person name="Say H."/>
            <person name="Akouris P.P."/>
            <person name="Dominguez Romero S.A."/>
            <person name="Kwong A."/>
            <person name="Tai V."/>
            <person name="Koval S.F."/>
            <person name="Razvi H."/>
            <person name="Bjazevic J."/>
            <person name="Burton J.P."/>
        </authorList>
    </citation>
    <scope>NUCLEOTIDE SEQUENCE</scope>
    <source>
        <strain evidence="10">OxK</strain>
    </source>
</reference>
<dbReference type="Proteomes" id="UP001164794">
    <property type="component" value="Chromosome"/>
</dbReference>
<dbReference type="InterPro" id="IPR010279">
    <property type="entry name" value="YqjD/ElaB"/>
</dbReference>
<dbReference type="EMBL" id="CP098251">
    <property type="protein sequence ID" value="WAV91420.1"/>
    <property type="molecule type" value="Genomic_DNA"/>
</dbReference>
<evidence type="ECO:0000313" key="10">
    <source>
        <dbReference type="EMBL" id="WAV91420.1"/>
    </source>
</evidence>
<dbReference type="InterPro" id="IPR043605">
    <property type="entry name" value="DUF883_C"/>
</dbReference>
<comment type="subcellular location">
    <subcellularLocation>
        <location evidence="1">Cell inner membrane</location>
        <topology evidence="1">Single-pass membrane protein</topology>
    </subcellularLocation>
</comment>
<keyword evidence="7" id="KW-0472">Membrane</keyword>
<evidence type="ECO:0000256" key="2">
    <source>
        <dbReference type="ARBA" id="ARBA00010423"/>
    </source>
</evidence>
<evidence type="ECO:0000313" key="11">
    <source>
        <dbReference type="EMBL" id="WAV97195.1"/>
    </source>
</evidence>
<name>A0A9E9LIU1_9BURK</name>
<dbReference type="PANTHER" id="PTHR35893:SF3">
    <property type="entry name" value="INNER MEMBRANE PROTEIN"/>
    <property type="match status" value="1"/>
</dbReference>
<evidence type="ECO:0000256" key="6">
    <source>
        <dbReference type="ARBA" id="ARBA00022989"/>
    </source>
</evidence>
<evidence type="ECO:0000256" key="3">
    <source>
        <dbReference type="ARBA" id="ARBA00022475"/>
    </source>
</evidence>
<reference evidence="11" key="1">
    <citation type="journal article" date="2022" name="Front. Microbiol.">
        <title>New perspectives on an old grouping: The genomic and phenotypic variability of Oxalobacter formigenes and the implications for calcium oxalate stone prevention.</title>
        <authorList>
            <person name="Chmiel J.A."/>
            <person name="Carr C."/>
            <person name="Stuivenberg G.A."/>
            <person name="Venema R."/>
            <person name="Chanyi R.M."/>
            <person name="Al K.F."/>
            <person name="Giguere D."/>
            <person name="Say H."/>
            <person name="Akouris P.P."/>
            <person name="Dominguez Romero S.A."/>
            <person name="Kwong A."/>
            <person name="Tai V."/>
            <person name="Koval S.F."/>
            <person name="Razvi H."/>
            <person name="Bjazevic J."/>
            <person name="Burton J.P."/>
        </authorList>
    </citation>
    <scope>NUCLEOTIDE SEQUENCE</scope>
    <source>
        <strain evidence="11">HOxNP-1</strain>
    </source>
</reference>
<dbReference type="Pfam" id="PF05957">
    <property type="entry name" value="DUF883"/>
    <property type="match status" value="1"/>
</dbReference>
<feature type="domain" description="DUF883" evidence="8">
    <location>
        <begin position="13"/>
        <end position="55"/>
    </location>
</feature>
<evidence type="ECO:0000313" key="12">
    <source>
        <dbReference type="Proteomes" id="UP001164794"/>
    </source>
</evidence>
<keyword evidence="12" id="KW-1185">Reference proteome</keyword>
<dbReference type="Pfam" id="PF19029">
    <property type="entry name" value="DUF883_C"/>
    <property type="match status" value="1"/>
</dbReference>
<comment type="similarity">
    <text evidence="2">Belongs to the ElaB/YgaM/YqjD family.</text>
</comment>
<evidence type="ECO:0000256" key="4">
    <source>
        <dbReference type="ARBA" id="ARBA00022519"/>
    </source>
</evidence>
<organism evidence="10">
    <name type="scientific">Oxalobacter aliiformigenes</name>
    <dbReference type="NCBI Taxonomy" id="2946593"/>
    <lineage>
        <taxon>Bacteria</taxon>
        <taxon>Pseudomonadati</taxon>
        <taxon>Pseudomonadota</taxon>
        <taxon>Betaproteobacteria</taxon>
        <taxon>Burkholderiales</taxon>
        <taxon>Oxalobacteraceae</taxon>
        <taxon>Oxalobacter</taxon>
    </lineage>
</organism>
<evidence type="ECO:0000259" key="9">
    <source>
        <dbReference type="Pfam" id="PF19029"/>
    </source>
</evidence>